<comment type="function">
    <text evidence="7">Functions as a component of the DNA-binding general transcription factor complex TFIID. Binding of TFIID to a promoter (with or without TATA element) is the initial step in pre-initiation complex (PIC) formation. TFIID plays a key role in the regulation of gene expression by RNA polymerase II through different activities such as transcription activator interaction, core promoter recognition and selectivity, TFIIA and TFIIB interaction, chromatin modification (histone acetylation by TAF1), facilitation of DNA opening and initiation of transcription.</text>
</comment>
<dbReference type="Proteomes" id="UP000018144">
    <property type="component" value="Unassembled WGS sequence"/>
</dbReference>
<protein>
    <recommendedName>
        <fullName evidence="3">Transcription initiation factor TFIID subunit 2</fullName>
    </recommendedName>
    <alternativeName>
        <fullName evidence="8">TBP-associated factor 2</fullName>
    </alternativeName>
</protein>
<feature type="region of interest" description="Disordered" evidence="9">
    <location>
        <begin position="255"/>
        <end position="291"/>
    </location>
</feature>
<dbReference type="OrthoDB" id="308861at2759"/>
<evidence type="ECO:0000256" key="9">
    <source>
        <dbReference type="SAM" id="MobiDB-lite"/>
    </source>
</evidence>
<dbReference type="Pfam" id="PF25577">
    <property type="entry name" value="TPR_TAF2_C"/>
    <property type="match status" value="1"/>
</dbReference>
<evidence type="ECO:0000313" key="13">
    <source>
        <dbReference type="Proteomes" id="UP000018144"/>
    </source>
</evidence>
<feature type="domain" description="Transcription initiation factor TFIID subunit 2 TPR repeats" evidence="11">
    <location>
        <begin position="784"/>
        <end position="1074"/>
    </location>
</feature>
<keyword evidence="5" id="KW-0804">Transcription</keyword>
<dbReference type="OMA" id="EQPDYQW"/>
<dbReference type="FunFam" id="1.10.390.10:FF:000011">
    <property type="entry name" value="Transcription initiation factor TFIID subunit"/>
    <property type="match status" value="1"/>
</dbReference>
<comment type="subcellular location">
    <subcellularLocation>
        <location evidence="1">Nucleus</location>
    </subcellularLocation>
</comment>
<dbReference type="GO" id="GO:0005669">
    <property type="term" value="C:transcription factor TFIID complex"/>
    <property type="evidence" value="ECO:0007669"/>
    <property type="project" value="InterPro"/>
</dbReference>
<dbReference type="eggNOG" id="KOG1932">
    <property type="taxonomic scope" value="Eukaryota"/>
</dbReference>
<organism evidence="12 13">
    <name type="scientific">Pyronema omphalodes (strain CBS 100304)</name>
    <name type="common">Pyronema confluens</name>
    <dbReference type="NCBI Taxonomy" id="1076935"/>
    <lineage>
        <taxon>Eukaryota</taxon>
        <taxon>Fungi</taxon>
        <taxon>Dikarya</taxon>
        <taxon>Ascomycota</taxon>
        <taxon>Pezizomycotina</taxon>
        <taxon>Pezizomycetes</taxon>
        <taxon>Pezizales</taxon>
        <taxon>Pyronemataceae</taxon>
        <taxon>Pyronema</taxon>
    </lineage>
</organism>
<keyword evidence="12" id="KW-0396">Initiation factor</keyword>
<feature type="compositionally biased region" description="Acidic residues" evidence="9">
    <location>
        <begin position="281"/>
        <end position="291"/>
    </location>
</feature>
<gene>
    <name evidence="12" type="ORF">PCON_08273</name>
</gene>
<dbReference type="STRING" id="1076935.U4LS81"/>
<name>U4LS81_PYROM</name>
<dbReference type="SUPFAM" id="SSF55486">
    <property type="entry name" value="Metalloproteases ('zincins'), catalytic domain"/>
    <property type="match status" value="1"/>
</dbReference>
<evidence type="ECO:0000256" key="1">
    <source>
        <dbReference type="ARBA" id="ARBA00004123"/>
    </source>
</evidence>
<evidence type="ECO:0000256" key="5">
    <source>
        <dbReference type="ARBA" id="ARBA00023163"/>
    </source>
</evidence>
<dbReference type="InterPro" id="IPR042097">
    <property type="entry name" value="Aminopeptidase_N-like_N_sf"/>
</dbReference>
<evidence type="ECO:0000259" key="10">
    <source>
        <dbReference type="Pfam" id="PF25316"/>
    </source>
</evidence>
<dbReference type="GO" id="GO:0000976">
    <property type="term" value="F:transcription cis-regulatory region binding"/>
    <property type="evidence" value="ECO:0007669"/>
    <property type="project" value="TreeGrafter"/>
</dbReference>
<evidence type="ECO:0000313" key="12">
    <source>
        <dbReference type="EMBL" id="CCX30171.1"/>
    </source>
</evidence>
<keyword evidence="12" id="KW-0648">Protein biosynthesis</keyword>
<feature type="compositionally biased region" description="Low complexity" evidence="9">
    <location>
        <begin position="1292"/>
        <end position="1308"/>
    </location>
</feature>
<dbReference type="SUPFAM" id="SSF63737">
    <property type="entry name" value="Leukotriene A4 hydrolase N-terminal domain"/>
    <property type="match status" value="1"/>
</dbReference>
<dbReference type="CDD" id="cd09839">
    <property type="entry name" value="M1_like_TAF2"/>
    <property type="match status" value="1"/>
</dbReference>
<evidence type="ECO:0000256" key="8">
    <source>
        <dbReference type="ARBA" id="ARBA00076306"/>
    </source>
</evidence>
<evidence type="ECO:0000256" key="4">
    <source>
        <dbReference type="ARBA" id="ARBA00023015"/>
    </source>
</evidence>
<feature type="compositionally biased region" description="Gly residues" evidence="9">
    <location>
        <begin position="1424"/>
        <end position="1433"/>
    </location>
</feature>
<feature type="compositionally biased region" description="Pro residues" evidence="9">
    <location>
        <begin position="1227"/>
        <end position="1244"/>
    </location>
</feature>
<sequence length="1433" mass="160834">MPSATDPLMTPGVATPSQPLMMGSRGFNIGHQKVGFDVDFANRRIKGWTEITINPTDQFLRTIRLNARQLEVMKCTVNGKSCSQVKYDNPYSKFSIHKSAGIHQHHMLRKKVEGLLHDPAEFELVITLPTKIKIENADPFSVAAQHALAARTSASLRGTPDAPDGSGGRTPALTARPENMANPFVPLQLRIEYIIENIRDGFTFVGCEAGDPRYPHAYTTNSPLPGAACCLFPTLDGIHERWTWEIEVTVPRTIGDIDNPKTRKEGSPMTNGVNGNREGSDDSDNSGADEDRDLDMVVVCSGDAVDEEFPLMEPSKKIVKFMQPQPVAPQHISIAIGPFEEVNLSEFRDQENEDAMAAMAVDVMGYCLPGRDADLKNTCVFMPKAIDYIVKEFGQYVYTNFKLCFVDDLASDTVESASLAICSNSLLFPEMIVDPLWDVTKKLTYSLTAQWAGVGVVPKDWSDIWVIIGMAYWMTGCFMKTLMGNNEYRFRLKKDAERITELDIGRPSLYAQGFQVPIDPASLDFIKLKAPVVLTILEKRLWKLSSSMVLHRVVRKTFLSAVAGELKNGLMSTAHFIRLCEKNSHNKLDPFFQQWVFGAGYPRFEVSQRFNKKRMIVEMGIRQVQATHTPVRKVNEDEFLKDALDRERHVVVGPTQPVFTGPMTIRIHEADGTPYEHVVDLKEGYTKLDIPYNTKYKRLKRSRRQKERAAAGAGVDISIDAQQNDDVLLYCLGDVLQSEEEVDDWRLVDWSREDEERMAQESFEWIRMDADFEWICTLNINQPDYMFLSQLQQDRDVIAQYDSIKHFAHATESALISSILVRTLMDRRYYYGIRVEAAMALARCATAELDWVGQFHLRKAFQEFFCYSGSQIPKSNDFSDLTAYYVQNAIPKAMSQIRNISGVCPGHVQKWILDVLRYNDNSNNSYDDCYYIANLMKSLANTLSPQQKSNPFGFDLMEEDEYEEDDEYNEKKLHAMALDEIERYQRMDRWQPTYRNIVSEAALEIQKDLMLRGIKNIDYQFFLAYVRENTLDTLRSKAFECMIDLGGLKVRQLVGYLLFMLGHDPSPFVRRRLQVAFGKGLGMIAVGSQKPKEVPNGMSFGDMIIEDASADNSAARKDELAKETIAGAVDALKKEVNSDSSFKKGLWKAVTSPEIGILELRFLLDIASLLYVTKTSLVVVMKQKKHLKCKHLGGGKLQFKWEFNPLPTTRSAVVPPIYTPASTPTPSATPAPTPAHHPPPPPISRTPSASITLNSRERSIPRETPLPTAAREPPRSMPIKLITNPRGKLPNGTTKKSSLGSSATSGFSKEGKEKLSDKLDRYSDEPKRVGDLNKGDKYDKYGDRMPVDKYGDRSDKYDKYGERTISTGATKRGPSIPPHATTPADRAAPAGHSTPGTPTPQGQQDRPRKIILKLGKHAMQNGLAGAGGKDAGR</sequence>
<dbReference type="Gene3D" id="1.10.390.10">
    <property type="entry name" value="Neutral Protease Domain 2"/>
    <property type="match status" value="1"/>
</dbReference>
<dbReference type="InterPro" id="IPR057991">
    <property type="entry name" value="TPR_TAF2_C"/>
</dbReference>
<dbReference type="GO" id="GO:0003743">
    <property type="term" value="F:translation initiation factor activity"/>
    <property type="evidence" value="ECO:0007669"/>
    <property type="project" value="UniProtKB-KW"/>
</dbReference>
<keyword evidence="4" id="KW-0805">Transcription regulation</keyword>
<keyword evidence="13" id="KW-1185">Reference proteome</keyword>
<feature type="compositionally biased region" description="Low complexity" evidence="9">
    <location>
        <begin position="1215"/>
        <end position="1226"/>
    </location>
</feature>
<dbReference type="GO" id="GO:0016251">
    <property type="term" value="F:RNA polymerase II general transcription initiation factor activity"/>
    <property type="evidence" value="ECO:0007669"/>
    <property type="project" value="TreeGrafter"/>
</dbReference>
<feature type="region of interest" description="Disordered" evidence="9">
    <location>
        <begin position="153"/>
        <end position="177"/>
    </location>
</feature>
<evidence type="ECO:0000259" key="11">
    <source>
        <dbReference type="Pfam" id="PF25577"/>
    </source>
</evidence>
<dbReference type="GO" id="GO:0006367">
    <property type="term" value="P:transcription initiation at RNA polymerase II promoter"/>
    <property type="evidence" value="ECO:0007669"/>
    <property type="project" value="TreeGrafter"/>
</dbReference>
<dbReference type="InterPro" id="IPR057345">
    <property type="entry name" value="Ig-like_TAF2"/>
</dbReference>
<dbReference type="Pfam" id="PF25316">
    <property type="entry name" value="TAF2_3rd"/>
    <property type="match status" value="1"/>
</dbReference>
<dbReference type="PANTHER" id="PTHR15137:SF9">
    <property type="entry name" value="TRANSCRIPTION INITIATION FACTOR TFIID SUBUNIT 2"/>
    <property type="match status" value="1"/>
</dbReference>
<dbReference type="InterPro" id="IPR027268">
    <property type="entry name" value="Peptidase_M4/M1_CTD_sf"/>
</dbReference>
<keyword evidence="6" id="KW-0539">Nucleus</keyword>
<comment type="similarity">
    <text evidence="2">Belongs to the TAF2 family.</text>
</comment>
<reference evidence="12 13" key="1">
    <citation type="journal article" date="2013" name="PLoS Genet.">
        <title>The genome and development-dependent transcriptomes of Pyronema confluens: a window into fungal evolution.</title>
        <authorList>
            <person name="Traeger S."/>
            <person name="Altegoer F."/>
            <person name="Freitag M."/>
            <person name="Gabaldon T."/>
            <person name="Kempken F."/>
            <person name="Kumar A."/>
            <person name="Marcet-Houben M."/>
            <person name="Poggeler S."/>
            <person name="Stajich J.E."/>
            <person name="Nowrousian M."/>
        </authorList>
    </citation>
    <scope>NUCLEOTIDE SEQUENCE [LARGE SCALE GENOMIC DNA]</scope>
    <source>
        <strain evidence="13">CBS 100304</strain>
        <tissue evidence="12">Vegetative mycelium</tissue>
    </source>
</reference>
<feature type="compositionally biased region" description="Polar residues" evidence="9">
    <location>
        <begin position="1394"/>
        <end position="1404"/>
    </location>
</feature>
<dbReference type="GO" id="GO:0003682">
    <property type="term" value="F:chromatin binding"/>
    <property type="evidence" value="ECO:0007669"/>
    <property type="project" value="TreeGrafter"/>
</dbReference>
<proteinExistence type="inferred from homology"/>
<dbReference type="PANTHER" id="PTHR15137">
    <property type="entry name" value="TRANSCRIPTION INITIATION FACTOR TFIID"/>
    <property type="match status" value="1"/>
</dbReference>
<evidence type="ECO:0000256" key="2">
    <source>
        <dbReference type="ARBA" id="ARBA00010937"/>
    </source>
</evidence>
<dbReference type="EMBL" id="HF935427">
    <property type="protein sequence ID" value="CCX30171.1"/>
    <property type="molecule type" value="Genomic_DNA"/>
</dbReference>
<feature type="compositionally biased region" description="Basic and acidic residues" evidence="9">
    <location>
        <begin position="1309"/>
        <end position="1362"/>
    </location>
</feature>
<dbReference type="InterPro" id="IPR037813">
    <property type="entry name" value="TAF2"/>
</dbReference>
<evidence type="ECO:0000256" key="3">
    <source>
        <dbReference type="ARBA" id="ARBA00017363"/>
    </source>
</evidence>
<feature type="region of interest" description="Disordered" evidence="9">
    <location>
        <begin position="1212"/>
        <end position="1433"/>
    </location>
</feature>
<evidence type="ECO:0000256" key="6">
    <source>
        <dbReference type="ARBA" id="ARBA00023242"/>
    </source>
</evidence>
<dbReference type="Gene3D" id="2.60.40.1730">
    <property type="entry name" value="tricorn interacting facor f3 domain"/>
    <property type="match status" value="1"/>
</dbReference>
<evidence type="ECO:0000256" key="7">
    <source>
        <dbReference type="ARBA" id="ARBA00025346"/>
    </source>
</evidence>
<accession>U4LS81</accession>
<feature type="domain" description="Transcription initiation factor TFIID subunit 2 Ig-like" evidence="10">
    <location>
        <begin position="600"/>
        <end position="783"/>
    </location>
</feature>